<feature type="domain" description="SLH" evidence="2">
    <location>
        <begin position="33"/>
        <end position="93"/>
    </location>
</feature>
<dbReference type="InterPro" id="IPR001119">
    <property type="entry name" value="SLH_dom"/>
</dbReference>
<dbReference type="InterPro" id="IPR003343">
    <property type="entry name" value="Big_2"/>
</dbReference>
<accession>A0ABY3SJH1</accession>
<reference evidence="3 4" key="1">
    <citation type="journal article" date="2024" name="Int. J. Syst. Evol. Microbiol.">
        <title>Paenibacillus hexagrammi sp. nov., a novel bacterium isolated from the gut content of Hexagrammos agrammus.</title>
        <authorList>
            <person name="Jung H.K."/>
            <person name="Kim D.G."/>
            <person name="Zin H."/>
            <person name="Park J."/>
            <person name="Jung H."/>
            <person name="Kim Y.O."/>
            <person name="Kong H.J."/>
            <person name="Kim J.W."/>
            <person name="Kim Y.S."/>
        </authorList>
    </citation>
    <scope>NUCLEOTIDE SEQUENCE [LARGE SCALE GENOMIC DNA]</scope>
    <source>
        <strain evidence="3 4">YPD9-1</strain>
    </source>
</reference>
<name>A0ABY3SJH1_9BACL</name>
<dbReference type="Gene3D" id="2.60.40.10">
    <property type="entry name" value="Immunoglobulins"/>
    <property type="match status" value="2"/>
</dbReference>
<dbReference type="InterPro" id="IPR008964">
    <property type="entry name" value="Invasin/intimin_cell_adhesion"/>
</dbReference>
<dbReference type="Gene3D" id="2.60.40.1080">
    <property type="match status" value="1"/>
</dbReference>
<dbReference type="Pfam" id="PF20578">
    <property type="entry name" value="aBig_2"/>
    <property type="match status" value="1"/>
</dbReference>
<dbReference type="SUPFAM" id="SSF49373">
    <property type="entry name" value="Invasin/intimin cell-adhesion fragments"/>
    <property type="match status" value="1"/>
</dbReference>
<keyword evidence="4" id="KW-1185">Reference proteome</keyword>
<feature type="domain" description="SLH" evidence="2">
    <location>
        <begin position="159"/>
        <end position="226"/>
    </location>
</feature>
<organism evidence="3 4">
    <name type="scientific">Paenibacillus hexagrammi</name>
    <dbReference type="NCBI Taxonomy" id="2908839"/>
    <lineage>
        <taxon>Bacteria</taxon>
        <taxon>Bacillati</taxon>
        <taxon>Bacillota</taxon>
        <taxon>Bacilli</taxon>
        <taxon>Bacillales</taxon>
        <taxon>Paenibacillaceae</taxon>
        <taxon>Paenibacillus</taxon>
    </lineage>
</organism>
<dbReference type="EMBL" id="CP090978">
    <property type="protein sequence ID" value="UJF33384.1"/>
    <property type="molecule type" value="Genomic_DNA"/>
</dbReference>
<dbReference type="RefSeq" id="WP_235119745.1">
    <property type="nucleotide sequence ID" value="NZ_CP090978.1"/>
</dbReference>
<dbReference type="Pfam" id="PF00395">
    <property type="entry name" value="SLH"/>
    <property type="match status" value="2"/>
</dbReference>
<dbReference type="InterPro" id="IPR013783">
    <property type="entry name" value="Ig-like_fold"/>
</dbReference>
<dbReference type="PANTHER" id="PTHR43308">
    <property type="entry name" value="OUTER MEMBRANE PROTEIN ALPHA-RELATED"/>
    <property type="match status" value="1"/>
</dbReference>
<dbReference type="PROSITE" id="PS51272">
    <property type="entry name" value="SLH"/>
    <property type="match status" value="3"/>
</dbReference>
<gene>
    <name evidence="3" type="ORF">L0M14_28395</name>
</gene>
<evidence type="ECO:0000259" key="2">
    <source>
        <dbReference type="PROSITE" id="PS51272"/>
    </source>
</evidence>
<proteinExistence type="predicted"/>
<dbReference type="InterPro" id="IPR051465">
    <property type="entry name" value="Cell_Envelope_Struct_Comp"/>
</dbReference>
<feature type="domain" description="SLH" evidence="2">
    <location>
        <begin position="94"/>
        <end position="157"/>
    </location>
</feature>
<evidence type="ECO:0000313" key="3">
    <source>
        <dbReference type="EMBL" id="UJF33384.1"/>
    </source>
</evidence>
<dbReference type="InterPro" id="IPR014755">
    <property type="entry name" value="Cu-Rt/internalin_Ig-like"/>
</dbReference>
<dbReference type="InterPro" id="IPR046780">
    <property type="entry name" value="aBig_2"/>
</dbReference>
<protein>
    <submittedName>
        <fullName evidence="3">S-layer homology domain-containing protein</fullName>
    </submittedName>
</protein>
<keyword evidence="1" id="KW-0732">Signal</keyword>
<dbReference type="SMART" id="SM00635">
    <property type="entry name" value="BID_2"/>
    <property type="match status" value="1"/>
</dbReference>
<dbReference type="PANTHER" id="PTHR43308:SF5">
    <property type="entry name" value="S-LAYER PROTEIN _ PEPTIDOGLYCAN ENDO-BETA-N-ACETYLGLUCOSAMINIDASE"/>
    <property type="match status" value="1"/>
</dbReference>
<sequence length="1847" mass="195477">MLSQEIRSKISAILVCLLFISILIPTAAIGAETTASAFKDITDSYAQKEIQSLADDQVISGYEDGSFQPEKAMTRAELAKILVLSLGLQEHVDQASGFTDVDSNSWYAGYVGSLVQSGITQGTSATTFSPDANITREELVVFFIRAMGLEKSAQTANAAAQLADYQKVSSWAQPAVSLAFQIGFINGVESNDGTLTFSPNEQAQRQALARLAYEFRTNKNSYINKAKELVHNDELAVASIESTSSTSMEVTFTAEVTEVRAEDFTFDQNLLVTKAALKAGSKTVVVLTTKDQTSGTTYHLTYKGKDTGKTVTGTSSFFGGGGGGGGVAPAPTPTPTILTDLDKINGGGTFDSLTVTSSGTVGPTDDKPKTIVTGTLTLDPGENGEILLQNVEASSIVVASGSSNSIKLKNTIIKTLRVAAPNQTNPVRIETLSGSDVSDLDVQSKVIIESTAGTLGMIKIGSAASGQEVELRGTLKGDIQIDGEGTQIKIAPPKDGGTTSVTSLNVGAKATIIAAAGTTLQHVNVSAKSEIALTGEGNITSLTVSEAAQGSTLNLSNAGGRISAIQLDGNVNLQGDADTIGSIKLTAKPGVVVEVPPSITDTLKNKAVSAIAAIGTFSQYSTEVDGKITAAEIMANNAILLGVSQEDITGYTTALAEAKQEINRLALEAAARDLQIQFADKDSNNSVTQQVGLPVSDANRGVNISWQSSKASVVSNDGLVTRPAVGSANETVVLTATLSRNNATRDAEYVITVLAQPSLQSLTVDPNTIVLHSYDEIGQLNVTANYSDGTSRSVTTEADYASSNVGVARVSNDGKITPIGPGTVTISLVYGGILKTATVTVDIAPIIQAGAADGQVDLWWNPIAANVTYEVYISTISGSYDEQPAAVVKEANYSFKGLKNDIPYFFIVKAWQDGRVFTSKEVTAVPVAEYKEKTATPTYDGNVYPNSIKLSGTAEPYAENLWGKVTLSKRDGSLVSDNYIARDGSFILLTNINVMPHVSLSVGEELLLTAQVAGKQESDPVIVVVQPTQGQALTPTVTSTVYEVNSQVSGYAEPGSYVTVTFDEGESYSTETREDGYYSVYEWGNNHHAGDRLKVTATIHGKATSTPAIVTMQESVKTDKPSVTGAVYTNSYMLSGQADLGLFHDRSIVTLRKQDGTSITQTFVNDDGSYLITINNYYYPVPLEAGEQVMLTAQAYGKTESDPIPLIVQATSGQTQKPTVTGNVYDTSYMIQGYAEPNALVSISGGVYSNTSYITASSDGSFEYYPAYFQAGTSFKITATALGKEVSEPLYVTVLAGPKTATPRVTGEVFTNGFDINGEVDWDTDAEWRNIVLTKRDGTYIDNTNANQDGTFSFHSGLYFNSSQVTLTAGEELLLTARSNGNNTSDPVVLVVKPTQGRTASVMTDVVNETLISGWAEFGAVVSIRTSDSNRTDTRTVASSTDGYFTIYPDADHVIQTGDHLSITATVIGEDTSVPIEVTVGAAKRTEAPTVTGDVYMNFLHISGSAEPGMANKWTYVYLKKQDGSYVTSWVVEQAGSFSSFNLAENLLINLTAGEELQLTAKAYGKKESEPVTLIVQATNGQTASPTVTEPATEAAFSGWAEPGSIVSFQVARNGFGEWTYASPEGSFSFSWIPAGYIQAGDQISIRATTFGKATSEPTIVTLQAAPKTAVPTVTGTVYTNGFVLQGSLGLDSGNASMTLTNKYDSIVDSFGTGSDGFFSTSKIFQPYVHLKAGDVVWLKAQAYGMTESDPVSLVVQETHGQTEVPTINDDIMETGYFKGTAEPGAIVTLSNDTTGAQQFTTASTDGSYSFYWDYKAYRVGDQLSLSATVLGKESSDTVQITLIASP</sequence>
<evidence type="ECO:0000256" key="1">
    <source>
        <dbReference type="ARBA" id="ARBA00022729"/>
    </source>
</evidence>
<evidence type="ECO:0000313" key="4">
    <source>
        <dbReference type="Proteomes" id="UP001649230"/>
    </source>
</evidence>
<dbReference type="Proteomes" id="UP001649230">
    <property type="component" value="Chromosome"/>
</dbReference>
<dbReference type="Gene3D" id="2.60.40.1220">
    <property type="match status" value="1"/>
</dbReference>